<feature type="chain" id="PRO_5003318137" evidence="1">
    <location>
        <begin position="27"/>
        <end position="101"/>
    </location>
</feature>
<name>F4S011_MELLP</name>
<dbReference type="KEGG" id="mlr:MELLADRAFT_72855"/>
<dbReference type="GeneID" id="18932213"/>
<proteinExistence type="predicted"/>
<gene>
    <name evidence="2" type="ORF">MELLADRAFT_72855</name>
</gene>
<dbReference type="InParanoid" id="F4S011"/>
<dbReference type="AlphaFoldDB" id="F4S011"/>
<evidence type="ECO:0000313" key="3">
    <source>
        <dbReference type="Proteomes" id="UP000001072"/>
    </source>
</evidence>
<reference evidence="3" key="1">
    <citation type="journal article" date="2011" name="Proc. Natl. Acad. Sci. U.S.A.">
        <title>Obligate biotrophy features unraveled by the genomic analysis of rust fungi.</title>
        <authorList>
            <person name="Duplessis S."/>
            <person name="Cuomo C.A."/>
            <person name="Lin Y.-C."/>
            <person name="Aerts A."/>
            <person name="Tisserant E."/>
            <person name="Veneault-Fourrey C."/>
            <person name="Joly D.L."/>
            <person name="Hacquard S."/>
            <person name="Amselem J."/>
            <person name="Cantarel B.L."/>
            <person name="Chiu R."/>
            <person name="Coutinho P.M."/>
            <person name="Feau N."/>
            <person name="Field M."/>
            <person name="Frey P."/>
            <person name="Gelhaye E."/>
            <person name="Goldberg J."/>
            <person name="Grabherr M.G."/>
            <person name="Kodira C.D."/>
            <person name="Kohler A."/>
            <person name="Kuees U."/>
            <person name="Lindquist E.A."/>
            <person name="Lucas S.M."/>
            <person name="Mago R."/>
            <person name="Mauceli E."/>
            <person name="Morin E."/>
            <person name="Murat C."/>
            <person name="Pangilinan J.L."/>
            <person name="Park R."/>
            <person name="Pearson M."/>
            <person name="Quesneville H."/>
            <person name="Rouhier N."/>
            <person name="Sakthikumar S."/>
            <person name="Salamov A.A."/>
            <person name="Schmutz J."/>
            <person name="Selles B."/>
            <person name="Shapiro H."/>
            <person name="Tanguay P."/>
            <person name="Tuskan G.A."/>
            <person name="Henrissat B."/>
            <person name="Van de Peer Y."/>
            <person name="Rouze P."/>
            <person name="Ellis J.G."/>
            <person name="Dodds P.N."/>
            <person name="Schein J.E."/>
            <person name="Zhong S."/>
            <person name="Hamelin R.C."/>
            <person name="Grigoriev I.V."/>
            <person name="Szabo L.J."/>
            <person name="Martin F."/>
        </authorList>
    </citation>
    <scope>NUCLEOTIDE SEQUENCE [LARGE SCALE GENOMIC DNA]</scope>
    <source>
        <strain evidence="3">98AG31 / pathotype 3-4-7</strain>
    </source>
</reference>
<organism evidence="3">
    <name type="scientific">Melampsora larici-populina (strain 98AG31 / pathotype 3-4-7)</name>
    <name type="common">Poplar leaf rust fungus</name>
    <dbReference type="NCBI Taxonomy" id="747676"/>
    <lineage>
        <taxon>Eukaryota</taxon>
        <taxon>Fungi</taxon>
        <taxon>Dikarya</taxon>
        <taxon>Basidiomycota</taxon>
        <taxon>Pucciniomycotina</taxon>
        <taxon>Pucciniomycetes</taxon>
        <taxon>Pucciniales</taxon>
        <taxon>Melampsoraceae</taxon>
        <taxon>Melampsora</taxon>
    </lineage>
</organism>
<evidence type="ECO:0000256" key="1">
    <source>
        <dbReference type="SAM" id="SignalP"/>
    </source>
</evidence>
<dbReference type="VEuPathDB" id="FungiDB:MELLADRAFT_72855"/>
<keyword evidence="3" id="KW-1185">Reference proteome</keyword>
<feature type="signal peptide" evidence="1">
    <location>
        <begin position="1"/>
        <end position="26"/>
    </location>
</feature>
<protein>
    <submittedName>
        <fullName evidence="2">Secreted protein</fullName>
    </submittedName>
</protein>
<evidence type="ECO:0000313" key="2">
    <source>
        <dbReference type="EMBL" id="EGG02018.1"/>
    </source>
</evidence>
<dbReference type="EMBL" id="GL883134">
    <property type="protein sequence ID" value="EGG02018.1"/>
    <property type="molecule type" value="Genomic_DNA"/>
</dbReference>
<dbReference type="Proteomes" id="UP000001072">
    <property type="component" value="Unassembled WGS sequence"/>
</dbReference>
<dbReference type="RefSeq" id="XP_007414852.1">
    <property type="nucleotide sequence ID" value="XM_007414790.1"/>
</dbReference>
<dbReference type="HOGENOM" id="CLU_2347134_0_0_1"/>
<keyword evidence="1" id="KW-0732">Signal</keyword>
<accession>F4S011</accession>
<sequence length="101" mass="11008">MKNSFSLSIIINFILLITLFNTLNRAQEFVVKCCDKVSICSEINEDVDCGKDSDGCPIPYTCPNGIHTVPVCPNGGRVNYTCSDDGFTRPACELPDADADQ</sequence>